<keyword evidence="1" id="KW-0732">Signal</keyword>
<accession>A0ABU3E212</accession>
<dbReference type="InterPro" id="IPR052512">
    <property type="entry name" value="4CMD/NDH-1_regulator"/>
</dbReference>
<feature type="signal peptide" evidence="1">
    <location>
        <begin position="1"/>
        <end position="25"/>
    </location>
</feature>
<feature type="domain" description="Carboxymuconolactone decarboxylase-like" evidence="2">
    <location>
        <begin position="32"/>
        <end position="95"/>
    </location>
</feature>
<reference evidence="3 4" key="1">
    <citation type="submission" date="2023-09" db="EMBL/GenBank/DDBJ databases">
        <authorList>
            <person name="Rey-Velasco X."/>
        </authorList>
    </citation>
    <scope>NUCLEOTIDE SEQUENCE [LARGE SCALE GENOMIC DNA]</scope>
    <source>
        <strain evidence="3 4">F188</strain>
    </source>
</reference>
<organism evidence="3 4">
    <name type="scientific">Autumnicola patrickiae</name>
    <dbReference type="NCBI Taxonomy" id="3075591"/>
    <lineage>
        <taxon>Bacteria</taxon>
        <taxon>Pseudomonadati</taxon>
        <taxon>Bacteroidota</taxon>
        <taxon>Flavobacteriia</taxon>
        <taxon>Flavobacteriales</taxon>
        <taxon>Flavobacteriaceae</taxon>
        <taxon>Autumnicola</taxon>
    </lineage>
</organism>
<gene>
    <name evidence="3" type="ORF">RM549_09605</name>
</gene>
<proteinExistence type="predicted"/>
<dbReference type="Proteomes" id="UP001261624">
    <property type="component" value="Unassembled WGS sequence"/>
</dbReference>
<dbReference type="SUPFAM" id="SSF69118">
    <property type="entry name" value="AhpD-like"/>
    <property type="match status" value="1"/>
</dbReference>
<dbReference type="InterPro" id="IPR003779">
    <property type="entry name" value="CMD-like"/>
</dbReference>
<name>A0ABU3E212_9FLAO</name>
<sequence length="186" mass="20957">MRKKRIQIVLALLMTLFSVVEKNHAQNNIDDTETLTEEQKHIIPISAFTAQGNQENLRSALNEGLDVGLTINEIKEVLVHLYAYTGFPRSLNALGTFQSVLEGRKEKGIKDEEGRTASPLPANKTSRELGSEVLVELVGTSEASGVREFAPVVDQFLKEHLFGICLEEMFWILRREKLPLFLPWPV</sequence>
<dbReference type="Gene3D" id="1.20.1290.10">
    <property type="entry name" value="AhpD-like"/>
    <property type="match status" value="1"/>
</dbReference>
<dbReference type="RefSeq" id="WP_311684144.1">
    <property type="nucleotide sequence ID" value="NZ_JAVRHM010000009.1"/>
</dbReference>
<dbReference type="InterPro" id="IPR029032">
    <property type="entry name" value="AhpD-like"/>
</dbReference>
<comment type="caution">
    <text evidence="3">The sequence shown here is derived from an EMBL/GenBank/DDBJ whole genome shotgun (WGS) entry which is preliminary data.</text>
</comment>
<evidence type="ECO:0000313" key="4">
    <source>
        <dbReference type="Proteomes" id="UP001261624"/>
    </source>
</evidence>
<evidence type="ECO:0000259" key="2">
    <source>
        <dbReference type="Pfam" id="PF02627"/>
    </source>
</evidence>
<feature type="chain" id="PRO_5045528919" evidence="1">
    <location>
        <begin position="26"/>
        <end position="186"/>
    </location>
</feature>
<dbReference type="EMBL" id="JAVRHM010000009">
    <property type="protein sequence ID" value="MDT0690038.1"/>
    <property type="molecule type" value="Genomic_DNA"/>
</dbReference>
<evidence type="ECO:0000313" key="3">
    <source>
        <dbReference type="EMBL" id="MDT0690038.1"/>
    </source>
</evidence>
<dbReference type="PANTHER" id="PTHR33570:SF2">
    <property type="entry name" value="CARBOXYMUCONOLACTONE DECARBOXYLASE-LIKE DOMAIN-CONTAINING PROTEIN"/>
    <property type="match status" value="1"/>
</dbReference>
<dbReference type="Pfam" id="PF02627">
    <property type="entry name" value="CMD"/>
    <property type="match status" value="1"/>
</dbReference>
<dbReference type="PANTHER" id="PTHR33570">
    <property type="entry name" value="4-CARBOXYMUCONOLACTONE DECARBOXYLASE FAMILY PROTEIN"/>
    <property type="match status" value="1"/>
</dbReference>
<protein>
    <submittedName>
        <fullName evidence="3">Carboxymuconolactone decarboxylase family protein</fullName>
    </submittedName>
</protein>
<keyword evidence="4" id="KW-1185">Reference proteome</keyword>
<evidence type="ECO:0000256" key="1">
    <source>
        <dbReference type="SAM" id="SignalP"/>
    </source>
</evidence>